<sequence length="306" mass="33251">MGLAEGLRATSKNQFITGLEMIKSLATAIIGISMSVGVWAQSPESQAQEKIAEQVKALHWIDQGQGEIGSNATVKIPKGYAFLNDKDTAKLLELYGNPPTPNHYLIAPRSLDWFAVFSFDDTGYIKDDEKIDAPELLSSIKAADAEGNKQRKKLGMEALYTEGWQVEPHYDSQSKRLEWGLRLRDESGHQAVNYTSRILGRTGVMSAILVSDPQSLAKDTEQFKQVLTGFNYNSGQTYSEFKNGDKLAKIGLGALVLGGAAAVATKKGLWTVIGGFIAAFWKFLLVGVAAVFGAIGKLFGRGKKEA</sequence>
<name>A0A1G6I5Y6_9BURK</name>
<dbReference type="AlphaFoldDB" id="A0A1G6I5Y6"/>
<accession>A0A1G6I5Y6</accession>
<evidence type="ECO:0000313" key="2">
    <source>
        <dbReference type="EMBL" id="SDC01860.1"/>
    </source>
</evidence>
<evidence type="ECO:0000313" key="3">
    <source>
        <dbReference type="Proteomes" id="UP000198781"/>
    </source>
</evidence>
<reference evidence="2 3" key="1">
    <citation type="submission" date="2016-10" db="EMBL/GenBank/DDBJ databases">
        <authorList>
            <person name="de Groot N.N."/>
        </authorList>
    </citation>
    <scope>NUCLEOTIDE SEQUENCE [LARGE SCALE GENOMIC DNA]</scope>
    <source>
        <strain evidence="2 3">DSM 16619</strain>
    </source>
</reference>
<evidence type="ECO:0000256" key="1">
    <source>
        <dbReference type="SAM" id="Phobius"/>
    </source>
</evidence>
<keyword evidence="1" id="KW-0812">Transmembrane</keyword>
<keyword evidence="1" id="KW-0472">Membrane</keyword>
<dbReference type="InterPro" id="IPR018682">
    <property type="entry name" value="DUF2167_membr"/>
</dbReference>
<feature type="transmembrane region" description="Helical" evidence="1">
    <location>
        <begin position="270"/>
        <end position="295"/>
    </location>
</feature>
<keyword evidence="3" id="KW-1185">Reference proteome</keyword>
<proteinExistence type="predicted"/>
<dbReference type="Proteomes" id="UP000198781">
    <property type="component" value="Unassembled WGS sequence"/>
</dbReference>
<dbReference type="Pfam" id="PF09935">
    <property type="entry name" value="DUF2167"/>
    <property type="match status" value="1"/>
</dbReference>
<keyword evidence="1" id="KW-1133">Transmembrane helix</keyword>
<dbReference type="STRING" id="187868.SAMN05192589_10179"/>
<organism evidence="2 3">
    <name type="scientific">Paracidovorax valerianellae</name>
    <dbReference type="NCBI Taxonomy" id="187868"/>
    <lineage>
        <taxon>Bacteria</taxon>
        <taxon>Pseudomonadati</taxon>
        <taxon>Pseudomonadota</taxon>
        <taxon>Betaproteobacteria</taxon>
        <taxon>Burkholderiales</taxon>
        <taxon>Comamonadaceae</taxon>
        <taxon>Paracidovorax</taxon>
    </lineage>
</organism>
<protein>
    <submittedName>
        <fullName evidence="2">Uncharacterized membrane-anchored protein</fullName>
    </submittedName>
</protein>
<dbReference type="EMBL" id="FMZC01000001">
    <property type="protein sequence ID" value="SDC01860.1"/>
    <property type="molecule type" value="Genomic_DNA"/>
</dbReference>
<gene>
    <name evidence="2" type="ORF">SAMN05192589_10179</name>
</gene>